<dbReference type="InParanoid" id="Q233F9"/>
<organism evidence="2 3">
    <name type="scientific">Tetrahymena thermophila (strain SB210)</name>
    <dbReference type="NCBI Taxonomy" id="312017"/>
    <lineage>
        <taxon>Eukaryota</taxon>
        <taxon>Sar</taxon>
        <taxon>Alveolata</taxon>
        <taxon>Ciliophora</taxon>
        <taxon>Intramacronucleata</taxon>
        <taxon>Oligohymenophorea</taxon>
        <taxon>Hymenostomatida</taxon>
        <taxon>Tetrahymenina</taxon>
        <taxon>Tetrahymenidae</taxon>
        <taxon>Tetrahymena</taxon>
    </lineage>
</organism>
<gene>
    <name evidence="2" type="ORF">TTHERM_00392900</name>
</gene>
<keyword evidence="3" id="KW-1185">Reference proteome</keyword>
<dbReference type="AlphaFoldDB" id="Q233F9"/>
<feature type="region of interest" description="Disordered" evidence="1">
    <location>
        <begin position="1"/>
        <end position="31"/>
    </location>
</feature>
<proteinExistence type="predicted"/>
<evidence type="ECO:0000256" key="1">
    <source>
        <dbReference type="SAM" id="MobiDB-lite"/>
    </source>
</evidence>
<evidence type="ECO:0000313" key="3">
    <source>
        <dbReference type="Proteomes" id="UP000009168"/>
    </source>
</evidence>
<dbReference type="GeneID" id="7847146"/>
<feature type="compositionally biased region" description="Basic and acidic residues" evidence="1">
    <location>
        <begin position="7"/>
        <end position="17"/>
    </location>
</feature>
<feature type="compositionally biased region" description="Polar residues" evidence="1">
    <location>
        <begin position="19"/>
        <end position="31"/>
    </location>
</feature>
<dbReference type="HOGENOM" id="CLU_1252872_0_0_1"/>
<name>Q233F9_TETTS</name>
<dbReference type="KEGG" id="tet:TTHERM_00392900"/>
<dbReference type="EMBL" id="GG662770">
    <property type="protein sequence ID" value="EAR91621.2"/>
    <property type="molecule type" value="Genomic_DNA"/>
</dbReference>
<reference evidence="3" key="1">
    <citation type="journal article" date="2006" name="PLoS Biol.">
        <title>Macronuclear genome sequence of the ciliate Tetrahymena thermophila, a model eukaryote.</title>
        <authorList>
            <person name="Eisen J.A."/>
            <person name="Coyne R.S."/>
            <person name="Wu M."/>
            <person name="Wu D."/>
            <person name="Thiagarajan M."/>
            <person name="Wortman J.R."/>
            <person name="Badger J.H."/>
            <person name="Ren Q."/>
            <person name="Amedeo P."/>
            <person name="Jones K.M."/>
            <person name="Tallon L.J."/>
            <person name="Delcher A.L."/>
            <person name="Salzberg S.L."/>
            <person name="Silva J.C."/>
            <person name="Haas B.J."/>
            <person name="Majoros W.H."/>
            <person name="Farzad M."/>
            <person name="Carlton J.M."/>
            <person name="Smith R.K. Jr."/>
            <person name="Garg J."/>
            <person name="Pearlman R.E."/>
            <person name="Karrer K.M."/>
            <person name="Sun L."/>
            <person name="Manning G."/>
            <person name="Elde N.C."/>
            <person name="Turkewitz A.P."/>
            <person name="Asai D.J."/>
            <person name="Wilkes D.E."/>
            <person name="Wang Y."/>
            <person name="Cai H."/>
            <person name="Collins K."/>
            <person name="Stewart B.A."/>
            <person name="Lee S.R."/>
            <person name="Wilamowska K."/>
            <person name="Weinberg Z."/>
            <person name="Ruzzo W.L."/>
            <person name="Wloga D."/>
            <person name="Gaertig J."/>
            <person name="Frankel J."/>
            <person name="Tsao C.-C."/>
            <person name="Gorovsky M.A."/>
            <person name="Keeling P.J."/>
            <person name="Waller R.F."/>
            <person name="Patron N.J."/>
            <person name="Cherry J.M."/>
            <person name="Stover N.A."/>
            <person name="Krieger C.J."/>
            <person name="del Toro C."/>
            <person name="Ryder H.F."/>
            <person name="Williamson S.C."/>
            <person name="Barbeau R.A."/>
            <person name="Hamilton E.P."/>
            <person name="Orias E."/>
        </authorList>
    </citation>
    <scope>NUCLEOTIDE SEQUENCE [LARGE SCALE GENOMIC DNA]</scope>
    <source>
        <strain evidence="3">SB210</strain>
    </source>
</reference>
<dbReference type="RefSeq" id="XP_001011866.2">
    <property type="nucleotide sequence ID" value="XM_001011866.2"/>
</dbReference>
<protein>
    <submittedName>
        <fullName evidence="2">Uncharacterized protein</fullName>
    </submittedName>
</protein>
<dbReference type="Proteomes" id="UP000009168">
    <property type="component" value="Unassembled WGS sequence"/>
</dbReference>
<accession>Q233F9</accession>
<sequence length="241" mass="27521">MGSCLSNDKKPDDKEELSYQENKQTKTGTAFQRSIEQKSVEEKVELVQSSELTEFLKLQGTEQKDQIQQTIEQIASSDNDQLLKYIRSVMAKLTTLKEKSLPVSNPNHSQFASIIHEYSLVLENPLLNYQKGKNQQTSVLKQSFIVSLKTLHILLSLQDGDLNDKEKWWGTGADYSQLFQEMKQCVSSYDANVKKIANDYLSELYGNLNIGSEKGDLPSQVLREYFPKLYKQTIDSVVSRH</sequence>
<evidence type="ECO:0000313" key="2">
    <source>
        <dbReference type="EMBL" id="EAR91621.2"/>
    </source>
</evidence>